<dbReference type="AlphaFoldDB" id="A0A939DYV3"/>
<accession>A0A939DYV3</accession>
<comment type="caution">
    <text evidence="2">The sequence shown here is derived from an EMBL/GenBank/DDBJ whole genome shotgun (WGS) entry which is preliminary data.</text>
</comment>
<sequence length="171" mass="19000">MSSPIGNKTPHGVIYREKLWVPWYWWLLGALVVALLTGQMAHNRNEYFLWIPLALFSAAAVTVLLKWSSTVIEVVEDNEGVRWLHAGGAELPADAVARCMAVPESAKFTAMGRQLDPAAFVVSHGWITQMAMFVLVDDDGDPVPYWLISTSHPEKLISSFVPHLARNSTTQ</sequence>
<dbReference type="RefSeq" id="WP_207117976.1">
    <property type="nucleotide sequence ID" value="NZ_JAFLEQ010000003.1"/>
</dbReference>
<name>A0A939DYV3_9CORY</name>
<keyword evidence="1" id="KW-0812">Transmembrane</keyword>
<keyword evidence="3" id="KW-1185">Reference proteome</keyword>
<dbReference type="Pfam" id="PF11292">
    <property type="entry name" value="DUF3093"/>
    <property type="match status" value="1"/>
</dbReference>
<keyword evidence="1" id="KW-0472">Membrane</keyword>
<feature type="transmembrane region" description="Helical" evidence="1">
    <location>
        <begin position="21"/>
        <end position="41"/>
    </location>
</feature>
<feature type="transmembrane region" description="Helical" evidence="1">
    <location>
        <begin position="47"/>
        <end position="65"/>
    </location>
</feature>
<evidence type="ECO:0000313" key="2">
    <source>
        <dbReference type="EMBL" id="MBN9643350.1"/>
    </source>
</evidence>
<evidence type="ECO:0000313" key="3">
    <source>
        <dbReference type="Proteomes" id="UP000664332"/>
    </source>
</evidence>
<evidence type="ECO:0000256" key="1">
    <source>
        <dbReference type="SAM" id="Phobius"/>
    </source>
</evidence>
<dbReference type="EMBL" id="JAFLEQ010000003">
    <property type="protein sequence ID" value="MBN9643350.1"/>
    <property type="molecule type" value="Genomic_DNA"/>
</dbReference>
<dbReference type="Proteomes" id="UP000664332">
    <property type="component" value="Unassembled WGS sequence"/>
</dbReference>
<keyword evidence="1" id="KW-1133">Transmembrane helix</keyword>
<dbReference type="InterPro" id="IPR021443">
    <property type="entry name" value="DUF3093"/>
</dbReference>
<proteinExistence type="predicted"/>
<reference evidence="2" key="1">
    <citation type="submission" date="2021-03" db="EMBL/GenBank/DDBJ databases">
        <authorList>
            <person name="Sun Q."/>
        </authorList>
    </citation>
    <scope>NUCLEOTIDE SEQUENCE</scope>
    <source>
        <strain evidence="2">CCM 8862</strain>
    </source>
</reference>
<gene>
    <name evidence="2" type="ORF">JZY06_01690</name>
</gene>
<organism evidence="2 3">
    <name type="scientific">Corynebacterium mendelii</name>
    <dbReference type="NCBI Taxonomy" id="2765362"/>
    <lineage>
        <taxon>Bacteria</taxon>
        <taxon>Bacillati</taxon>
        <taxon>Actinomycetota</taxon>
        <taxon>Actinomycetes</taxon>
        <taxon>Mycobacteriales</taxon>
        <taxon>Corynebacteriaceae</taxon>
        <taxon>Corynebacterium</taxon>
    </lineage>
</organism>
<protein>
    <submittedName>
        <fullName evidence="2">DUF3093 domain-containing protein</fullName>
    </submittedName>
</protein>